<dbReference type="AlphaFoldDB" id="A0A7J7IQK5"/>
<dbReference type="HAMAP" id="MF_00532_B">
    <property type="entry name" value="Ribosomal_uS9_B"/>
    <property type="match status" value="1"/>
</dbReference>
<keyword evidence="3 4" id="KW-0687">Ribonucleoprotein</keyword>
<evidence type="ECO:0000256" key="1">
    <source>
        <dbReference type="ARBA" id="ARBA00005251"/>
    </source>
</evidence>
<dbReference type="GO" id="GO:0005737">
    <property type="term" value="C:cytoplasm"/>
    <property type="evidence" value="ECO:0007669"/>
    <property type="project" value="UniProtKB-ARBA"/>
</dbReference>
<dbReference type="SUPFAM" id="SSF54211">
    <property type="entry name" value="Ribosomal protein S5 domain 2-like"/>
    <property type="match status" value="1"/>
</dbReference>
<dbReference type="PANTHER" id="PTHR21569">
    <property type="entry name" value="RIBOSOMAL PROTEIN S9"/>
    <property type="match status" value="1"/>
</dbReference>
<evidence type="ECO:0000256" key="3">
    <source>
        <dbReference type="ARBA" id="ARBA00023274"/>
    </source>
</evidence>
<evidence type="ECO:0000256" key="2">
    <source>
        <dbReference type="ARBA" id="ARBA00022980"/>
    </source>
</evidence>
<dbReference type="InterPro" id="IPR020568">
    <property type="entry name" value="Ribosomal_Su5_D2-typ_SF"/>
</dbReference>
<keyword evidence="2 4" id="KW-0689">Ribosomal protein</keyword>
<evidence type="ECO:0000256" key="5">
    <source>
        <dbReference type="SAM" id="MobiDB-lite"/>
    </source>
</evidence>
<dbReference type="Pfam" id="PF00380">
    <property type="entry name" value="Ribosomal_S9"/>
    <property type="match status" value="1"/>
</dbReference>
<dbReference type="GO" id="GO:0003723">
    <property type="term" value="F:RNA binding"/>
    <property type="evidence" value="ECO:0007669"/>
    <property type="project" value="TreeGrafter"/>
</dbReference>
<gene>
    <name evidence="6" type="primary">MRPS9</name>
    <name evidence="6" type="ORF">F1559_002575</name>
</gene>
<accession>A0A7J7IQK5</accession>
<comment type="caution">
    <text evidence="6">The sequence shown here is derived from an EMBL/GenBank/DDBJ whole genome shotgun (WGS) entry which is preliminary data.</text>
</comment>
<dbReference type="Gene3D" id="3.30.230.10">
    <property type="match status" value="1"/>
</dbReference>
<dbReference type="InterPro" id="IPR014721">
    <property type="entry name" value="Ribsml_uS5_D2-typ_fold_subgr"/>
</dbReference>
<comment type="similarity">
    <text evidence="1 4">Belongs to the universal ribosomal protein uS9 family.</text>
</comment>
<dbReference type="Proteomes" id="UP000530660">
    <property type="component" value="Unassembled WGS sequence"/>
</dbReference>
<dbReference type="PANTHER" id="PTHR21569:SF1">
    <property type="entry name" value="SMALL RIBOSOMAL SUBUNIT PROTEIN US9M"/>
    <property type="match status" value="1"/>
</dbReference>
<evidence type="ECO:0000256" key="4">
    <source>
        <dbReference type="RuleBase" id="RU003815"/>
    </source>
</evidence>
<reference evidence="6 7" key="1">
    <citation type="journal article" date="2020" name="J. Phycol.">
        <title>Comparative genome analysis reveals Cyanidiococcus gen. nov., a new extremophilic red algal genus sister to Cyanidioschyzon (Cyanidioschyzonaceae, Rhodophyta).</title>
        <authorList>
            <person name="Liu S.-L."/>
            <person name="Chiang Y.-R."/>
            <person name="Yoon H.S."/>
            <person name="Fu H.-Y."/>
        </authorList>
    </citation>
    <scope>NUCLEOTIDE SEQUENCE [LARGE SCALE GENOMIC DNA]</scope>
    <source>
        <strain evidence="6 7">THAL066</strain>
    </source>
</reference>
<evidence type="ECO:0000313" key="7">
    <source>
        <dbReference type="Proteomes" id="UP000530660"/>
    </source>
</evidence>
<dbReference type="InterPro" id="IPR023035">
    <property type="entry name" value="Ribosomal_uS9_bac/plastid"/>
</dbReference>
<dbReference type="PROSITE" id="PS00360">
    <property type="entry name" value="RIBOSOMAL_S9"/>
    <property type="match status" value="1"/>
</dbReference>
<protein>
    <submittedName>
        <fullName evidence="6">37S ribosomal protein S9, mitochondrial</fullName>
    </submittedName>
</protein>
<proteinExistence type="inferred from homology"/>
<organism evidence="6 7">
    <name type="scientific">Cyanidiococcus yangmingshanensis</name>
    <dbReference type="NCBI Taxonomy" id="2690220"/>
    <lineage>
        <taxon>Eukaryota</taxon>
        <taxon>Rhodophyta</taxon>
        <taxon>Bangiophyceae</taxon>
        <taxon>Cyanidiales</taxon>
        <taxon>Cyanidiaceae</taxon>
        <taxon>Cyanidiococcus</taxon>
    </lineage>
</organism>
<dbReference type="OrthoDB" id="4477at2759"/>
<dbReference type="GO" id="GO:0003735">
    <property type="term" value="F:structural constituent of ribosome"/>
    <property type="evidence" value="ECO:0007669"/>
    <property type="project" value="InterPro"/>
</dbReference>
<dbReference type="InterPro" id="IPR020574">
    <property type="entry name" value="Ribosomal_uS9_CS"/>
</dbReference>
<evidence type="ECO:0000313" key="6">
    <source>
        <dbReference type="EMBL" id="KAF6004827.1"/>
    </source>
</evidence>
<sequence length="300" mass="33992">MQRQGIEALRPLGLLRKALAQTGRFPGIAVRQRPFIPTHRDGGTLTTSAKNNILDDNPCLDRRLSLDRGATPKVAGLAGLSRREQSTWLVRRVCSTIMPGGSYIHPFEELERRTDPLSTRDQLDVGSLANDAKENEQSVTQAVQTPVRRRRRLYPDGSVNATGRRKTAVAVVRLFPANLPPEETHLPEDRQVQNKLRFRVNGRDVADYFPRIDHRLDIMRPFIVTGTEKKFHVHAFVRGGGITGQAEALRLSIARALEDSDPQLRGLLKPIGLLTRDPRMVERKKYGRHKARRAFQWVKR</sequence>
<dbReference type="InterPro" id="IPR000754">
    <property type="entry name" value="Ribosomal_uS9"/>
</dbReference>
<dbReference type="EMBL" id="VWRR01000002">
    <property type="protein sequence ID" value="KAF6004827.1"/>
    <property type="molecule type" value="Genomic_DNA"/>
</dbReference>
<feature type="region of interest" description="Disordered" evidence="5">
    <location>
        <begin position="128"/>
        <end position="150"/>
    </location>
</feature>
<dbReference type="GO" id="GO:0006412">
    <property type="term" value="P:translation"/>
    <property type="evidence" value="ECO:0007669"/>
    <property type="project" value="InterPro"/>
</dbReference>
<name>A0A7J7IQK5_9RHOD</name>
<dbReference type="NCBIfam" id="NF001099">
    <property type="entry name" value="PRK00132.1"/>
    <property type="match status" value="1"/>
</dbReference>
<dbReference type="GO" id="GO:0015935">
    <property type="term" value="C:small ribosomal subunit"/>
    <property type="evidence" value="ECO:0007669"/>
    <property type="project" value="TreeGrafter"/>
</dbReference>
<keyword evidence="7" id="KW-1185">Reference proteome</keyword>